<dbReference type="HOGENOM" id="CLU_2884480_0_0_0"/>
<sequence length="63" mass="7249">MTIEPREGLGAELPDSQTQKQRSDVPSFPRTVRLPPRFHIAYSLQHDILRMKNPNRDSNHDPG</sequence>
<keyword evidence="3" id="KW-1185">Reference proteome</keyword>
<evidence type="ECO:0000313" key="2">
    <source>
        <dbReference type="EMBL" id="ACM06159.1"/>
    </source>
</evidence>
<dbReference type="EMBL" id="CP001275">
    <property type="protein sequence ID" value="ACM06159.1"/>
    <property type="molecule type" value="Genomic_DNA"/>
</dbReference>
<gene>
    <name evidence="2" type="ordered locus">trd_0710</name>
</gene>
<dbReference type="KEGG" id="tro:trd_0710"/>
<reference evidence="2 3" key="1">
    <citation type="journal article" date="2009" name="PLoS ONE">
        <title>Complete genome sequence of the aerobic CO-oxidizing thermophile Thermomicrobium roseum.</title>
        <authorList>
            <person name="Wu D."/>
            <person name="Raymond J."/>
            <person name="Wu M."/>
            <person name="Chatterji S."/>
            <person name="Ren Q."/>
            <person name="Graham J.E."/>
            <person name="Bryant D.A."/>
            <person name="Robb F."/>
            <person name="Colman A."/>
            <person name="Tallon L.J."/>
            <person name="Badger J.H."/>
            <person name="Madupu R."/>
            <person name="Ward N.L."/>
            <person name="Eisen J.A."/>
        </authorList>
    </citation>
    <scope>NUCLEOTIDE SEQUENCE [LARGE SCALE GENOMIC DNA]</scope>
    <source>
        <strain evidence="3">ATCC 27502 / DSM 5159 / P-2</strain>
    </source>
</reference>
<accession>B9KZ01</accession>
<organism evidence="2 3">
    <name type="scientific">Thermomicrobium roseum (strain ATCC 27502 / DSM 5159 / P-2)</name>
    <dbReference type="NCBI Taxonomy" id="309801"/>
    <lineage>
        <taxon>Bacteria</taxon>
        <taxon>Pseudomonadati</taxon>
        <taxon>Thermomicrobiota</taxon>
        <taxon>Thermomicrobia</taxon>
        <taxon>Thermomicrobiales</taxon>
        <taxon>Thermomicrobiaceae</taxon>
        <taxon>Thermomicrobium</taxon>
    </lineage>
</organism>
<evidence type="ECO:0000256" key="1">
    <source>
        <dbReference type="SAM" id="MobiDB-lite"/>
    </source>
</evidence>
<proteinExistence type="predicted"/>
<evidence type="ECO:0000313" key="3">
    <source>
        <dbReference type="Proteomes" id="UP000000447"/>
    </source>
</evidence>
<dbReference type="Proteomes" id="UP000000447">
    <property type="component" value="Chromosome"/>
</dbReference>
<protein>
    <submittedName>
        <fullName evidence="2">Uncharacterized protein</fullName>
    </submittedName>
</protein>
<dbReference type="AlphaFoldDB" id="B9KZ01"/>
<name>B9KZ01_THERP</name>
<feature type="region of interest" description="Disordered" evidence="1">
    <location>
        <begin position="1"/>
        <end position="31"/>
    </location>
</feature>
<dbReference type="STRING" id="309801.trd_0710"/>